<feature type="site" description="Important for catalysis" evidence="6">
    <location>
        <position position="143"/>
    </location>
</feature>
<comment type="caution">
    <text evidence="9">The sequence shown here is derived from an EMBL/GenBank/DDBJ whole genome shotgun (WGS) entry which is preliminary data.</text>
</comment>
<dbReference type="InterPro" id="IPR006096">
    <property type="entry name" value="Glu/Leu/Phe/Val/Trp_DH_C"/>
</dbReference>
<dbReference type="EMBL" id="MFVZ01000014">
    <property type="protein sequence ID" value="OGJ07324.1"/>
    <property type="molecule type" value="Genomic_DNA"/>
</dbReference>
<evidence type="ECO:0000256" key="5">
    <source>
        <dbReference type="PIRSR" id="PIRSR000185-2"/>
    </source>
</evidence>
<feature type="binding site" evidence="5">
    <location>
        <position position="242"/>
    </location>
    <ligand>
        <name>NAD(+)</name>
        <dbReference type="ChEBI" id="CHEBI:57540"/>
    </ligand>
</feature>
<dbReference type="PIRSF" id="PIRSF000185">
    <property type="entry name" value="Glu_DH"/>
    <property type="match status" value="1"/>
</dbReference>
<evidence type="ECO:0000256" key="4">
    <source>
        <dbReference type="PIRSR" id="PIRSR000185-1"/>
    </source>
</evidence>
<dbReference type="SUPFAM" id="SSF51735">
    <property type="entry name" value="NAD(P)-binding Rossmann-fold domains"/>
    <property type="match status" value="1"/>
</dbReference>
<dbReference type="PROSITE" id="PS00074">
    <property type="entry name" value="GLFV_DEHYDROGENASE"/>
    <property type="match status" value="1"/>
</dbReference>
<comment type="similarity">
    <text evidence="1 3 7">Belongs to the Glu/Leu/Phe/Val dehydrogenases family.</text>
</comment>
<dbReference type="SMR" id="A0A1F6YLS4"/>
<evidence type="ECO:0000256" key="2">
    <source>
        <dbReference type="ARBA" id="ARBA00023002"/>
    </source>
</evidence>
<protein>
    <recommendedName>
        <fullName evidence="3">Glutamate dehydrogenase</fullName>
    </recommendedName>
</protein>
<dbReference type="SUPFAM" id="SSF53223">
    <property type="entry name" value="Aminoacid dehydrogenase-like, N-terminal domain"/>
    <property type="match status" value="1"/>
</dbReference>
<feature type="domain" description="Glutamate/phenylalanine/leucine/valine/L-tryptophan dehydrogenase C-terminal" evidence="8">
    <location>
        <begin position="205"/>
        <end position="431"/>
    </location>
</feature>
<gene>
    <name evidence="9" type="ORF">A2225_02440</name>
</gene>
<keyword evidence="5" id="KW-0547">Nucleotide-binding</keyword>
<dbReference type="InterPro" id="IPR014362">
    <property type="entry name" value="Glu_DH"/>
</dbReference>
<dbReference type="PANTHER" id="PTHR11606">
    <property type="entry name" value="GLUTAMATE DEHYDROGENASE"/>
    <property type="match status" value="1"/>
</dbReference>
<evidence type="ECO:0000256" key="1">
    <source>
        <dbReference type="ARBA" id="ARBA00006382"/>
    </source>
</evidence>
<dbReference type="InterPro" id="IPR006097">
    <property type="entry name" value="Glu/Leu/Phe/Val/Trp_DH_dimer"/>
</dbReference>
<reference evidence="9 10" key="1">
    <citation type="journal article" date="2016" name="Nat. Commun.">
        <title>Thousands of microbial genomes shed light on interconnected biogeochemical processes in an aquifer system.</title>
        <authorList>
            <person name="Anantharaman K."/>
            <person name="Brown C.T."/>
            <person name="Hug L.A."/>
            <person name="Sharon I."/>
            <person name="Castelle C.J."/>
            <person name="Probst A.J."/>
            <person name="Thomas B.C."/>
            <person name="Singh A."/>
            <person name="Wilkins M.J."/>
            <person name="Karaoz U."/>
            <person name="Brodie E.L."/>
            <person name="Williams K.H."/>
            <person name="Hubbard S.S."/>
            <person name="Banfield J.F."/>
        </authorList>
    </citation>
    <scope>NUCLEOTIDE SEQUENCE [LARGE SCALE GENOMIC DNA]</scope>
</reference>
<evidence type="ECO:0000256" key="6">
    <source>
        <dbReference type="PIRSR" id="PIRSR000185-3"/>
    </source>
</evidence>
<dbReference type="SMART" id="SM00839">
    <property type="entry name" value="ELFV_dehydrog"/>
    <property type="match status" value="1"/>
</dbReference>
<dbReference type="GO" id="GO:0000166">
    <property type="term" value="F:nucleotide binding"/>
    <property type="evidence" value="ECO:0007669"/>
    <property type="project" value="UniProtKB-KW"/>
</dbReference>
<evidence type="ECO:0000256" key="7">
    <source>
        <dbReference type="RuleBase" id="RU004417"/>
    </source>
</evidence>
<dbReference type="AlphaFoldDB" id="A0A1F6YLS4"/>
<feature type="binding site" evidence="5">
    <location>
        <position position="67"/>
    </location>
    <ligand>
        <name>substrate</name>
    </ligand>
</feature>
<accession>A0A1F6YLS4</accession>
<feature type="active site" description="Proton donor" evidence="4">
    <location>
        <position position="103"/>
    </location>
</feature>
<dbReference type="CDD" id="cd01076">
    <property type="entry name" value="NAD_bind_1_Glu_DH"/>
    <property type="match status" value="1"/>
</dbReference>
<feature type="binding site" evidence="5">
    <location>
        <position position="212"/>
    </location>
    <ligand>
        <name>NAD(+)</name>
        <dbReference type="ChEBI" id="CHEBI:57540"/>
    </ligand>
</feature>
<dbReference type="Proteomes" id="UP000178138">
    <property type="component" value="Unassembled WGS sequence"/>
</dbReference>
<dbReference type="PANTHER" id="PTHR11606:SF13">
    <property type="entry name" value="GLUTAMATE DEHYDROGENASE 1, MITOCHONDRIAL"/>
    <property type="match status" value="1"/>
</dbReference>
<dbReference type="Pfam" id="PF00208">
    <property type="entry name" value="ELFV_dehydrog"/>
    <property type="match status" value="1"/>
</dbReference>
<sequence length="432" mass="47526">MQNPYQNAMAQLDKVAKMKNFGDEFISRLRQPDRDIRISIPIKMDNGTEKIFEGYRVQYNNALGPYKGGIRYHPDTEINEVKALAFWMALKCAVAGIPMGGGKGGITVDPKELSKDELERLSRGWVKKLSDILGPHKDVPAPDVNTTPEIMAWMADELAKQSGYTVKVTPAPHQISLKYSNPEDTEWLKNFGAGFTGKPIGNGGSEGRGPATGLGGFYVFYALRARVGLPEKCKVVIQGFGNVGGNAARIFSEHGHTVIAVSDSKSAIVKEDGLDLEQVEAHKKKIGALRDFPGAKNITNEELLEFSCDLLVPAAFENVITDRNAGKIKAKAIMELANGPITPEADEILFKKGIPVIPDILANSGGVTVSYFEWDQNLKGEHWSEQEVFNKLKPMMEDAAQKIFQKAQASKTYLRMGAFILALERIKEKSKN</sequence>
<name>A0A1F6YLS4_9BACT</name>
<dbReference type="InterPro" id="IPR036291">
    <property type="entry name" value="NAD(P)-bd_dom_sf"/>
</dbReference>
<feature type="binding site" evidence="5">
    <location>
        <position position="91"/>
    </location>
    <ligand>
        <name>substrate</name>
    </ligand>
</feature>
<evidence type="ECO:0000259" key="8">
    <source>
        <dbReference type="SMART" id="SM00839"/>
    </source>
</evidence>
<evidence type="ECO:0000313" key="10">
    <source>
        <dbReference type="Proteomes" id="UP000178138"/>
    </source>
</evidence>
<dbReference type="PRINTS" id="PR00082">
    <property type="entry name" value="GLFDHDRGNASE"/>
</dbReference>
<dbReference type="InterPro" id="IPR033922">
    <property type="entry name" value="NAD_bind_Glu_DH"/>
</dbReference>
<dbReference type="InterPro" id="IPR033524">
    <property type="entry name" value="Glu/Leu/Phe/Val_DH_AS"/>
</dbReference>
<organism evidence="9 10">
    <name type="scientific">Candidatus Nomurabacteria bacterium RIFOXYA2_FULL_42_12</name>
    <dbReference type="NCBI Taxonomy" id="1801801"/>
    <lineage>
        <taxon>Bacteria</taxon>
        <taxon>Candidatus Nomuraibacteriota</taxon>
    </lineage>
</organism>
<dbReference type="Gene3D" id="3.40.50.720">
    <property type="entry name" value="NAD(P)-binding Rossmann-like Domain"/>
    <property type="match status" value="1"/>
</dbReference>
<dbReference type="InterPro" id="IPR046346">
    <property type="entry name" value="Aminoacid_DH-like_N_sf"/>
</dbReference>
<evidence type="ECO:0000256" key="3">
    <source>
        <dbReference type="PIRNR" id="PIRNR000185"/>
    </source>
</evidence>
<dbReference type="InterPro" id="IPR006095">
    <property type="entry name" value="Glu/Leu/Phe/Val/Trp_DH"/>
</dbReference>
<keyword evidence="5" id="KW-0520">NAD</keyword>
<feature type="binding site" evidence="5">
    <location>
        <position position="370"/>
    </location>
    <ligand>
        <name>substrate</name>
    </ligand>
</feature>
<dbReference type="Pfam" id="PF02812">
    <property type="entry name" value="ELFV_dehydrog_N"/>
    <property type="match status" value="1"/>
</dbReference>
<dbReference type="GO" id="GO:0004352">
    <property type="term" value="F:glutamate dehydrogenase (NAD+) activity"/>
    <property type="evidence" value="ECO:0007669"/>
    <property type="project" value="TreeGrafter"/>
</dbReference>
<proteinExistence type="inferred from homology"/>
<dbReference type="GO" id="GO:0006538">
    <property type="term" value="P:L-glutamate catabolic process"/>
    <property type="evidence" value="ECO:0007669"/>
    <property type="project" value="TreeGrafter"/>
</dbReference>
<evidence type="ECO:0000313" key="9">
    <source>
        <dbReference type="EMBL" id="OGJ07324.1"/>
    </source>
</evidence>
<keyword evidence="2 3" id="KW-0560">Oxidoreductase</keyword>
<dbReference type="Gene3D" id="3.40.50.10860">
    <property type="entry name" value="Leucine Dehydrogenase, chain A, domain 1"/>
    <property type="match status" value="1"/>
</dbReference>